<keyword evidence="2" id="KW-0489">Methyltransferase</keyword>
<proteinExistence type="predicted"/>
<dbReference type="InterPro" id="IPR029068">
    <property type="entry name" value="Glyas_Bleomycin-R_OHBP_Dase"/>
</dbReference>
<evidence type="ECO:0000313" key="2">
    <source>
        <dbReference type="EMBL" id="ALC83464.1"/>
    </source>
</evidence>
<dbReference type="STRING" id="1441095.AM592_19405"/>
<dbReference type="InterPro" id="IPR004360">
    <property type="entry name" value="Glyas_Fos-R_dOase_dom"/>
</dbReference>
<dbReference type="PANTHER" id="PTHR33990">
    <property type="entry name" value="PROTEIN YJDN-RELATED"/>
    <property type="match status" value="1"/>
</dbReference>
<dbReference type="GO" id="GO:0032259">
    <property type="term" value="P:methylation"/>
    <property type="evidence" value="ECO:0007669"/>
    <property type="project" value="UniProtKB-KW"/>
</dbReference>
<dbReference type="SUPFAM" id="SSF54593">
    <property type="entry name" value="Glyoxalase/Bleomycin resistance protein/Dihydroxybiphenyl dioxygenase"/>
    <property type="match status" value="1"/>
</dbReference>
<name>A0A0M5JMC5_9BACI</name>
<dbReference type="InterPro" id="IPR028973">
    <property type="entry name" value="PhnB-like"/>
</dbReference>
<dbReference type="CDD" id="cd06588">
    <property type="entry name" value="PhnB_like"/>
    <property type="match status" value="1"/>
</dbReference>
<evidence type="ECO:0000259" key="1">
    <source>
        <dbReference type="Pfam" id="PF00903"/>
    </source>
</evidence>
<keyword evidence="2" id="KW-0830">Ubiquinone</keyword>
<gene>
    <name evidence="2" type="ORF">AM592_19405</name>
</gene>
<evidence type="ECO:0000313" key="3">
    <source>
        <dbReference type="Proteomes" id="UP000067625"/>
    </source>
</evidence>
<dbReference type="Pfam" id="PF00903">
    <property type="entry name" value="Glyoxalase"/>
    <property type="match status" value="1"/>
</dbReference>
<accession>A0A0M5JMC5</accession>
<dbReference type="EMBL" id="CP012600">
    <property type="protein sequence ID" value="ALC83464.1"/>
    <property type="molecule type" value="Genomic_DNA"/>
</dbReference>
<protein>
    <submittedName>
        <fullName evidence="2">3-demethylubiquinone-9 3-methyltransferase</fullName>
    </submittedName>
</protein>
<dbReference type="GO" id="GO:0008168">
    <property type="term" value="F:methyltransferase activity"/>
    <property type="evidence" value="ECO:0007669"/>
    <property type="project" value="UniProtKB-KW"/>
</dbReference>
<organism evidence="2 3">
    <name type="scientific">Bacillus gobiensis</name>
    <dbReference type="NCBI Taxonomy" id="1441095"/>
    <lineage>
        <taxon>Bacteria</taxon>
        <taxon>Bacillati</taxon>
        <taxon>Bacillota</taxon>
        <taxon>Bacilli</taxon>
        <taxon>Bacillales</taxon>
        <taxon>Bacillaceae</taxon>
        <taxon>Bacillus</taxon>
    </lineage>
</organism>
<dbReference type="OrthoDB" id="9795306at2"/>
<keyword evidence="2" id="KW-0808">Transferase</keyword>
<dbReference type="RefSeq" id="WP_053605312.1">
    <property type="nucleotide sequence ID" value="NZ_CP012600.1"/>
</dbReference>
<dbReference type="PATRIC" id="fig|1441095.3.peg.4288"/>
<keyword evidence="3" id="KW-1185">Reference proteome</keyword>
<dbReference type="AlphaFoldDB" id="A0A0M5JMC5"/>
<dbReference type="Gene3D" id="3.10.180.10">
    <property type="entry name" value="2,3-Dihydroxybiphenyl 1,2-Dioxygenase, domain 1"/>
    <property type="match status" value="1"/>
</dbReference>
<dbReference type="Proteomes" id="UP000067625">
    <property type="component" value="Chromosome"/>
</dbReference>
<dbReference type="PANTHER" id="PTHR33990:SF1">
    <property type="entry name" value="PROTEIN YJDN"/>
    <property type="match status" value="1"/>
</dbReference>
<sequence>MTTRLNAYIMLEGNANEAIRFYEHALDAKLLFKQTFGEAPEDPGFQITEDIKDYVAHAVLKVGETDLFVADQLPSQPLQSGNKVTICITTNEVENAKKLYESLQQGGKVNTPLQEAYFSPAYGVITDKFGIEFQIFTKKS</sequence>
<reference evidence="3" key="1">
    <citation type="submission" date="2015-08" db="EMBL/GenBank/DDBJ databases">
        <title>Genome sequencing project for genomic taxonomy and phylogenomics of Bacillus-like bacteria.</title>
        <authorList>
            <person name="Liu B."/>
            <person name="Wang J."/>
            <person name="Zhu Y."/>
            <person name="Liu G."/>
            <person name="Chen Q."/>
            <person name="Chen Z."/>
            <person name="Lan J."/>
            <person name="Che J."/>
            <person name="Ge C."/>
            <person name="Shi H."/>
            <person name="Pan Z."/>
            <person name="Liu X."/>
        </authorList>
    </citation>
    <scope>NUCLEOTIDE SEQUENCE [LARGE SCALE GENOMIC DNA]</scope>
    <source>
        <strain evidence="3">FJAT-4402</strain>
    </source>
</reference>
<feature type="domain" description="Glyoxalase/fosfomycin resistance/dioxygenase" evidence="1">
    <location>
        <begin position="8"/>
        <end position="135"/>
    </location>
</feature>
<reference evidence="2 3" key="2">
    <citation type="journal article" date="2016" name="Int. J. Syst. Evol. Microbiol.">
        <title>Bacillus gobiensis sp. nov., isolated from a soil sample.</title>
        <authorList>
            <person name="Liu B."/>
            <person name="Liu G.H."/>
            <person name="Cetin S."/>
            <person name="Schumann P."/>
            <person name="Pan Z.Z."/>
            <person name="Chen Q.Q."/>
        </authorList>
    </citation>
    <scope>NUCLEOTIDE SEQUENCE [LARGE SCALE GENOMIC DNA]</scope>
    <source>
        <strain evidence="2 3">FJAT-4402</strain>
    </source>
</reference>